<keyword evidence="3" id="KW-1185">Reference proteome</keyword>
<proteinExistence type="predicted"/>
<evidence type="ECO:0000313" key="2">
    <source>
        <dbReference type="EMBL" id="MCT7978859.1"/>
    </source>
</evidence>
<comment type="caution">
    <text evidence="2">The sequence shown here is derived from an EMBL/GenBank/DDBJ whole genome shotgun (WGS) entry which is preliminary data.</text>
</comment>
<reference evidence="2 3" key="1">
    <citation type="journal article" date="2022" name="Front. Microbiol.">
        <title>High genomic differentiation and limited gene flow indicate recent cryptic speciation within the genus Laspinema (cyanobacteria).</title>
        <authorList>
            <person name="Stanojkovic A."/>
            <person name="Skoupy S."/>
            <person name="Skaloud P."/>
            <person name="Dvorak P."/>
        </authorList>
    </citation>
    <scope>NUCLEOTIDE SEQUENCE [LARGE SCALE GENOMIC DNA]</scope>
    <source>
        <strain evidence="2 3">D3b</strain>
    </source>
</reference>
<organism evidence="2 3">
    <name type="scientific">Laspinema olomoucense D3b</name>
    <dbReference type="NCBI Taxonomy" id="2953688"/>
    <lineage>
        <taxon>Bacteria</taxon>
        <taxon>Bacillati</taxon>
        <taxon>Cyanobacteriota</taxon>
        <taxon>Cyanophyceae</taxon>
        <taxon>Oscillatoriophycideae</taxon>
        <taxon>Oscillatoriales</taxon>
        <taxon>Laspinemataceae</taxon>
        <taxon>Laspinema</taxon>
        <taxon>Laspinema olomoucense</taxon>
    </lineage>
</organism>
<gene>
    <name evidence="2" type="ORF">NG792_14195</name>
</gene>
<accession>A0ABT2N850</accession>
<name>A0ABT2N850_9CYAN</name>
<evidence type="ECO:0000256" key="1">
    <source>
        <dbReference type="SAM" id="Phobius"/>
    </source>
</evidence>
<evidence type="ECO:0000313" key="3">
    <source>
        <dbReference type="Proteomes" id="UP001525961"/>
    </source>
</evidence>
<dbReference type="EMBL" id="JAMXFA010000017">
    <property type="protein sequence ID" value="MCT7978859.1"/>
    <property type="molecule type" value="Genomic_DNA"/>
</dbReference>
<dbReference type="Proteomes" id="UP001525961">
    <property type="component" value="Unassembled WGS sequence"/>
</dbReference>
<sequence>MVENGYSVIYLVLLRYAIVAIFPNLLNSKRWRNEGESRCQIHELSVVMGNGQTGNRLFLHQGKPLAASSPDG</sequence>
<keyword evidence="1" id="KW-0812">Transmembrane</keyword>
<keyword evidence="1" id="KW-1133">Transmembrane helix</keyword>
<feature type="transmembrane region" description="Helical" evidence="1">
    <location>
        <begin position="6"/>
        <end position="26"/>
    </location>
</feature>
<protein>
    <submittedName>
        <fullName evidence="2">Uncharacterized protein</fullName>
    </submittedName>
</protein>
<keyword evidence="1" id="KW-0472">Membrane</keyword>
<dbReference type="RefSeq" id="WP_261198345.1">
    <property type="nucleotide sequence ID" value="NZ_JAMXFA010000017.1"/>
</dbReference>